<evidence type="ECO:0000256" key="1">
    <source>
        <dbReference type="SAM" id="MobiDB-lite"/>
    </source>
</evidence>
<feature type="compositionally biased region" description="Basic and acidic residues" evidence="1">
    <location>
        <begin position="52"/>
        <end position="67"/>
    </location>
</feature>
<dbReference type="EMBL" id="JWIN03000004">
    <property type="protein sequence ID" value="KAB1280490.1"/>
    <property type="molecule type" value="Genomic_DNA"/>
</dbReference>
<feature type="compositionally biased region" description="Gly residues" evidence="1">
    <location>
        <begin position="19"/>
        <end position="29"/>
    </location>
</feature>
<name>A0A5N4EAV9_CAMDR</name>
<sequence>MRPRLGPLFSGNPANLGSPGWGRGEGSQGSPGLAEISPTWAAQTNAGYSRDPGPRSKETHARGDGDPHAGSGSACLLVHLTGMGRDCRASARGPRHREGPLAAVQRGYEEDAVLVLKLIVQLTLVQERNEKTVKGTFPVSPQVLGEEGEAWLLRERKIEFTREKKKGYPKH</sequence>
<evidence type="ECO:0000313" key="3">
    <source>
        <dbReference type="Proteomes" id="UP000299084"/>
    </source>
</evidence>
<feature type="region of interest" description="Disordered" evidence="1">
    <location>
        <begin position="1"/>
        <end position="73"/>
    </location>
</feature>
<organism evidence="2 3">
    <name type="scientific">Camelus dromedarius</name>
    <name type="common">Dromedary</name>
    <name type="synonym">Arabian camel</name>
    <dbReference type="NCBI Taxonomy" id="9838"/>
    <lineage>
        <taxon>Eukaryota</taxon>
        <taxon>Metazoa</taxon>
        <taxon>Chordata</taxon>
        <taxon>Craniata</taxon>
        <taxon>Vertebrata</taxon>
        <taxon>Euteleostomi</taxon>
        <taxon>Mammalia</taxon>
        <taxon>Eutheria</taxon>
        <taxon>Laurasiatheria</taxon>
        <taxon>Artiodactyla</taxon>
        <taxon>Tylopoda</taxon>
        <taxon>Camelidae</taxon>
        <taxon>Camelus</taxon>
    </lineage>
</organism>
<keyword evidence="3" id="KW-1185">Reference proteome</keyword>
<dbReference type="Proteomes" id="UP000299084">
    <property type="component" value="Unassembled WGS sequence"/>
</dbReference>
<accession>A0A5N4EAV9</accession>
<proteinExistence type="predicted"/>
<comment type="caution">
    <text evidence="2">The sequence shown here is derived from an EMBL/GenBank/DDBJ whole genome shotgun (WGS) entry which is preliminary data.</text>
</comment>
<dbReference type="AlphaFoldDB" id="A0A5N4EAV9"/>
<reference evidence="2 3" key="1">
    <citation type="journal article" date="2019" name="Mol. Ecol. Resour.">
        <title>Improving Illumina assemblies with Hi-C and long reads: an example with the North African dromedary.</title>
        <authorList>
            <person name="Elbers J.P."/>
            <person name="Rogers M.F."/>
            <person name="Perelman P.L."/>
            <person name="Proskuryakova A.A."/>
            <person name="Serdyukova N.A."/>
            <person name="Johnson W.E."/>
            <person name="Horin P."/>
            <person name="Corander J."/>
            <person name="Murphy D."/>
            <person name="Burger P.A."/>
        </authorList>
    </citation>
    <scope>NUCLEOTIDE SEQUENCE [LARGE SCALE GENOMIC DNA]</scope>
    <source>
        <strain evidence="2">Drom800</strain>
        <tissue evidence="2">Blood</tissue>
    </source>
</reference>
<gene>
    <name evidence="2" type="ORF">Cadr_000016299</name>
</gene>
<protein>
    <submittedName>
        <fullName evidence="2">Uncharacterized protein</fullName>
    </submittedName>
</protein>
<evidence type="ECO:0000313" key="2">
    <source>
        <dbReference type="EMBL" id="KAB1280490.1"/>
    </source>
</evidence>